<feature type="compositionally biased region" description="Basic and acidic residues" evidence="1">
    <location>
        <begin position="7"/>
        <end position="16"/>
    </location>
</feature>
<dbReference type="OrthoDB" id="5314997at2759"/>
<protein>
    <submittedName>
        <fullName evidence="2">Uncharacterized protein</fullName>
    </submittedName>
</protein>
<dbReference type="eggNOG" id="ENOG502R1KS">
    <property type="taxonomic scope" value="Eukaryota"/>
</dbReference>
<accession>M2N798</accession>
<dbReference type="KEGG" id="bcom:BAUCODRAFT_519967"/>
<proteinExistence type="predicted"/>
<keyword evidence="3" id="KW-1185">Reference proteome</keyword>
<reference evidence="2 3" key="1">
    <citation type="journal article" date="2012" name="PLoS Pathog.">
        <title>Diverse lifestyles and strategies of plant pathogenesis encoded in the genomes of eighteen Dothideomycetes fungi.</title>
        <authorList>
            <person name="Ohm R.A."/>
            <person name="Feau N."/>
            <person name="Henrissat B."/>
            <person name="Schoch C.L."/>
            <person name="Horwitz B.A."/>
            <person name="Barry K.W."/>
            <person name="Condon B.J."/>
            <person name="Copeland A.C."/>
            <person name="Dhillon B."/>
            <person name="Glaser F."/>
            <person name="Hesse C.N."/>
            <person name="Kosti I."/>
            <person name="LaButti K."/>
            <person name="Lindquist E.A."/>
            <person name="Lucas S."/>
            <person name="Salamov A.A."/>
            <person name="Bradshaw R.E."/>
            <person name="Ciuffetti L."/>
            <person name="Hamelin R.C."/>
            <person name="Kema G.H.J."/>
            <person name="Lawrence C."/>
            <person name="Scott J.A."/>
            <person name="Spatafora J.W."/>
            <person name="Turgeon B.G."/>
            <person name="de Wit P.J.G.M."/>
            <person name="Zhong S."/>
            <person name="Goodwin S.B."/>
            <person name="Grigoriev I.V."/>
        </authorList>
    </citation>
    <scope>NUCLEOTIDE SEQUENCE [LARGE SCALE GENOMIC DNA]</scope>
    <source>
        <strain evidence="2 3">UAMH 10762</strain>
    </source>
</reference>
<feature type="region of interest" description="Disordered" evidence="1">
    <location>
        <begin position="1"/>
        <end position="38"/>
    </location>
</feature>
<dbReference type="HOGENOM" id="CLU_1023039_0_0_1"/>
<dbReference type="RefSeq" id="XP_007677650.1">
    <property type="nucleotide sequence ID" value="XM_007679460.1"/>
</dbReference>
<gene>
    <name evidence="2" type="ORF">BAUCODRAFT_519967</name>
</gene>
<dbReference type="EMBL" id="KB445557">
    <property type="protein sequence ID" value="EMC94949.1"/>
    <property type="molecule type" value="Genomic_DNA"/>
</dbReference>
<dbReference type="Proteomes" id="UP000011761">
    <property type="component" value="Unassembled WGS sequence"/>
</dbReference>
<dbReference type="PANTHER" id="PTHR42085:SF2">
    <property type="entry name" value="F-BOX DOMAIN-CONTAINING PROTEIN"/>
    <property type="match status" value="1"/>
</dbReference>
<dbReference type="InterPro" id="IPR038883">
    <property type="entry name" value="AN11006-like"/>
</dbReference>
<evidence type="ECO:0000313" key="2">
    <source>
        <dbReference type="EMBL" id="EMC94949.1"/>
    </source>
</evidence>
<organism evidence="2 3">
    <name type="scientific">Baudoinia panamericana (strain UAMH 10762)</name>
    <name type="common">Angels' share fungus</name>
    <name type="synonym">Baudoinia compniacensis (strain UAMH 10762)</name>
    <dbReference type="NCBI Taxonomy" id="717646"/>
    <lineage>
        <taxon>Eukaryota</taxon>
        <taxon>Fungi</taxon>
        <taxon>Dikarya</taxon>
        <taxon>Ascomycota</taxon>
        <taxon>Pezizomycotina</taxon>
        <taxon>Dothideomycetes</taxon>
        <taxon>Dothideomycetidae</taxon>
        <taxon>Mycosphaerellales</taxon>
        <taxon>Teratosphaeriaceae</taxon>
        <taxon>Baudoinia</taxon>
    </lineage>
</organism>
<dbReference type="PANTHER" id="PTHR42085">
    <property type="entry name" value="F-BOX DOMAIN-CONTAINING PROTEIN"/>
    <property type="match status" value="1"/>
</dbReference>
<dbReference type="GeneID" id="19115118"/>
<dbReference type="OMA" id="SSASCKM"/>
<name>M2N798_BAUPA</name>
<evidence type="ECO:0000313" key="3">
    <source>
        <dbReference type="Proteomes" id="UP000011761"/>
    </source>
</evidence>
<evidence type="ECO:0000256" key="1">
    <source>
        <dbReference type="SAM" id="MobiDB-lite"/>
    </source>
</evidence>
<sequence length="272" mass="31653">MALSDPPSKDQITDRPLRRRDHQSIRDAQTNSNTKHDISKDDGIFRFFDLPREMRDQIYDESLTFKQKYQSQHGIRLRGRRVVNPALLLVSKQFHQEYVERADRKTTLVIVDRNVYHGELLEVSKLPKQLTCATKLEIHLALACNGEADHITNGCRVLKELRMHRKWIVDLVRKMRRIGAIEIKVVLDPRDQGSVCERKFIELQYLFTNVEELQRLEVFHADYGMTGADWNFQKSRELVMEWTQGACEVRRVEMPSVKGEASSMGSVSGKED</sequence>
<dbReference type="AlphaFoldDB" id="M2N798"/>